<keyword evidence="3" id="KW-1185">Reference proteome</keyword>
<protein>
    <recommendedName>
        <fullName evidence="4">Bifunctional inhibitor/plant lipid transfer protein/seed storage helical domain-containing protein</fullName>
    </recommendedName>
</protein>
<keyword evidence="1" id="KW-0732">Signal</keyword>
<feature type="chain" id="PRO_5013335146" description="Bifunctional inhibitor/plant lipid transfer protein/seed storage helical domain-containing protein" evidence="1">
    <location>
        <begin position="31"/>
        <end position="352"/>
    </location>
</feature>
<dbReference type="Gramene" id="OIT20230">
    <property type="protein sequence ID" value="OIT20230"/>
    <property type="gene ID" value="A4A49_40632"/>
</dbReference>
<evidence type="ECO:0000256" key="1">
    <source>
        <dbReference type="SAM" id="SignalP"/>
    </source>
</evidence>
<sequence length="352" mass="40099">METAKMCRGLVMLSVMVAVAVLCSHRLAMAEEVAEQFDSELAQRGRWDASCRKFVPCVQNPSSSCITECCDSFNFWAPLPQKCSCWRTARNTNREALYALQNYCGFQPPTLCPHLQLQEVAETREAIDSKSSSNQQAATCCAKDKEKIKSCMFNTASIDQCCPTFKIMLGRNCDCYNYAKNLDNQALITLESYCDVTDPCNKAQFQKIKKETAKMRRGLVMRSLMVAAVILCNHRSATAEEEQQVELAEVSKSNTWPWTLSVPSENNDGCHEIFKCMVYPNRSCITECCKSYPFSLYPTKFCICWYRAEHVNKRSFTALQQYCGFKQYVVCPRMQEINMQQEVCMGQNPTPR</sequence>
<comment type="caution">
    <text evidence="2">The sequence shown here is derived from an EMBL/GenBank/DDBJ whole genome shotgun (WGS) entry which is preliminary data.</text>
</comment>
<accession>A0A1J6JSR4</accession>
<name>A0A1J6JSR4_NICAT</name>
<evidence type="ECO:0000313" key="2">
    <source>
        <dbReference type="EMBL" id="OIT20230.1"/>
    </source>
</evidence>
<dbReference type="Proteomes" id="UP000187609">
    <property type="component" value="Unassembled WGS sequence"/>
</dbReference>
<dbReference type="EMBL" id="MJEQ01005582">
    <property type="protein sequence ID" value="OIT20230.1"/>
    <property type="molecule type" value="Genomic_DNA"/>
</dbReference>
<organism evidence="2 3">
    <name type="scientific">Nicotiana attenuata</name>
    <name type="common">Coyote tobacco</name>
    <dbReference type="NCBI Taxonomy" id="49451"/>
    <lineage>
        <taxon>Eukaryota</taxon>
        <taxon>Viridiplantae</taxon>
        <taxon>Streptophyta</taxon>
        <taxon>Embryophyta</taxon>
        <taxon>Tracheophyta</taxon>
        <taxon>Spermatophyta</taxon>
        <taxon>Magnoliopsida</taxon>
        <taxon>eudicotyledons</taxon>
        <taxon>Gunneridae</taxon>
        <taxon>Pentapetalae</taxon>
        <taxon>asterids</taxon>
        <taxon>lamiids</taxon>
        <taxon>Solanales</taxon>
        <taxon>Solanaceae</taxon>
        <taxon>Nicotianoideae</taxon>
        <taxon>Nicotianeae</taxon>
        <taxon>Nicotiana</taxon>
    </lineage>
</organism>
<reference evidence="2" key="1">
    <citation type="submission" date="2016-11" db="EMBL/GenBank/DDBJ databases">
        <title>The genome of Nicotiana attenuata.</title>
        <authorList>
            <person name="Xu S."/>
            <person name="Brockmoeller T."/>
            <person name="Gaquerel E."/>
            <person name="Navarro A."/>
            <person name="Kuhl H."/>
            <person name="Gase K."/>
            <person name="Ling Z."/>
            <person name="Zhou W."/>
            <person name="Kreitzer C."/>
            <person name="Stanke M."/>
            <person name="Tang H."/>
            <person name="Lyons E."/>
            <person name="Pandey P."/>
            <person name="Pandey S.P."/>
            <person name="Timmermann B."/>
            <person name="Baldwin I.T."/>
        </authorList>
    </citation>
    <scope>NUCLEOTIDE SEQUENCE [LARGE SCALE GENOMIC DNA]</scope>
    <source>
        <strain evidence="2">UT</strain>
    </source>
</reference>
<evidence type="ECO:0008006" key="4">
    <source>
        <dbReference type="Google" id="ProtNLM"/>
    </source>
</evidence>
<gene>
    <name evidence="2" type="ORF">A4A49_40632</name>
</gene>
<dbReference type="AlphaFoldDB" id="A0A1J6JSR4"/>
<feature type="signal peptide" evidence="1">
    <location>
        <begin position="1"/>
        <end position="30"/>
    </location>
</feature>
<evidence type="ECO:0000313" key="3">
    <source>
        <dbReference type="Proteomes" id="UP000187609"/>
    </source>
</evidence>
<proteinExistence type="predicted"/>